<keyword evidence="2" id="KW-1185">Reference proteome</keyword>
<reference evidence="1" key="1">
    <citation type="journal article" date="2023" name="Insect Mol. Biol.">
        <title>Genome sequencing provides insights into the evolution of gene families encoding plant cell wall-degrading enzymes in longhorned beetles.</title>
        <authorList>
            <person name="Shin N.R."/>
            <person name="Okamura Y."/>
            <person name="Kirsch R."/>
            <person name="Pauchet Y."/>
        </authorList>
    </citation>
    <scope>NUCLEOTIDE SEQUENCE</scope>
    <source>
        <strain evidence="1">AMC_N1</strain>
    </source>
</reference>
<dbReference type="Proteomes" id="UP001162162">
    <property type="component" value="Unassembled WGS sequence"/>
</dbReference>
<accession>A0AAV8YBN8</accession>
<dbReference type="AlphaFoldDB" id="A0AAV8YBN8"/>
<sequence>MTEQLTRLLTLRKTFLARVEADPQLSTRRIGAAMEISKDVVHRTLKEELLHPYHKTPVQDLLSRIPDRLNRPNGLQVISKKTISEVELWRLVAAKRSNMVYRITIQNLFSDLIYHNSVTYLRELLELNGLDDKIIKEYLSLLVFCLKLCKLGVFGVANHDPDVRISNFGIFSLSTPKVPVPTPGTLICLL</sequence>
<protein>
    <submittedName>
        <fullName evidence="1">Uncharacterized protein</fullName>
    </submittedName>
</protein>
<organism evidence="1 2">
    <name type="scientific">Aromia moschata</name>
    <dbReference type="NCBI Taxonomy" id="1265417"/>
    <lineage>
        <taxon>Eukaryota</taxon>
        <taxon>Metazoa</taxon>
        <taxon>Ecdysozoa</taxon>
        <taxon>Arthropoda</taxon>
        <taxon>Hexapoda</taxon>
        <taxon>Insecta</taxon>
        <taxon>Pterygota</taxon>
        <taxon>Neoptera</taxon>
        <taxon>Endopterygota</taxon>
        <taxon>Coleoptera</taxon>
        <taxon>Polyphaga</taxon>
        <taxon>Cucujiformia</taxon>
        <taxon>Chrysomeloidea</taxon>
        <taxon>Cerambycidae</taxon>
        <taxon>Cerambycinae</taxon>
        <taxon>Callichromatini</taxon>
        <taxon>Aromia</taxon>
    </lineage>
</organism>
<evidence type="ECO:0000313" key="2">
    <source>
        <dbReference type="Proteomes" id="UP001162162"/>
    </source>
</evidence>
<name>A0AAV8YBN8_9CUCU</name>
<evidence type="ECO:0000313" key="1">
    <source>
        <dbReference type="EMBL" id="KAJ8948188.1"/>
    </source>
</evidence>
<proteinExistence type="predicted"/>
<gene>
    <name evidence="1" type="ORF">NQ318_010461</name>
</gene>
<dbReference type="EMBL" id="JAPWTK010000142">
    <property type="protein sequence ID" value="KAJ8948188.1"/>
    <property type="molecule type" value="Genomic_DNA"/>
</dbReference>
<comment type="caution">
    <text evidence="1">The sequence shown here is derived from an EMBL/GenBank/DDBJ whole genome shotgun (WGS) entry which is preliminary data.</text>
</comment>